<organism evidence="2 3">
    <name type="scientific">Flavobacterium rakeshii</name>
    <dbReference type="NCBI Taxonomy" id="1038845"/>
    <lineage>
        <taxon>Bacteria</taxon>
        <taxon>Pseudomonadati</taxon>
        <taxon>Bacteroidota</taxon>
        <taxon>Flavobacteriia</taxon>
        <taxon>Flavobacteriales</taxon>
        <taxon>Flavobacteriaceae</taxon>
        <taxon>Flavobacterium</taxon>
    </lineage>
</organism>
<evidence type="ECO:0000313" key="3">
    <source>
        <dbReference type="Proteomes" id="UP000433945"/>
    </source>
</evidence>
<dbReference type="Pfam" id="PF00128">
    <property type="entry name" value="Alpha-amylase"/>
    <property type="match status" value="1"/>
</dbReference>
<dbReference type="InterPro" id="IPR013780">
    <property type="entry name" value="Glyco_hydro_b"/>
</dbReference>
<reference evidence="2 3" key="1">
    <citation type="submission" date="2019-12" db="EMBL/GenBank/DDBJ databases">
        <authorList>
            <person name="Sun J.-Q."/>
        </authorList>
    </citation>
    <scope>NUCLEOTIDE SEQUENCE [LARGE SCALE GENOMIC DNA]</scope>
    <source>
        <strain evidence="2 3">JCM 17928</strain>
    </source>
</reference>
<keyword evidence="3" id="KW-1185">Reference proteome</keyword>
<name>A0A6N8HDJ5_9FLAO</name>
<dbReference type="Gene3D" id="3.20.20.80">
    <property type="entry name" value="Glycosidases"/>
    <property type="match status" value="1"/>
</dbReference>
<dbReference type="AlphaFoldDB" id="A0A6N8HDJ5"/>
<gene>
    <name evidence="2" type="ORF">GN157_10875</name>
</gene>
<dbReference type="InterPro" id="IPR045857">
    <property type="entry name" value="O16G_dom_2"/>
</dbReference>
<sequence length="504" mass="57994">MEMYLPLRHGQIILYLNKTIVMLRKLLLTLCLFVSFAAFAQREVIYQVYPRSFYDANKDGYGDLEGVRQKLNYLQWLGVNTILLTPIYEAGDVMNYYASNWGKVDATYGAFKGYRDLIQEAHRRKMKVYLDFDLRYVTEKHDWFAKKQECKNCLLQDKNTNYVSLNGENAKAYAVNFKEANVRGEIVKMLQYWINPTNSPIYYAGADGLRFSNVADEFEGQKNLLREFWVPVIKGIKDFRADVTVMAYPADDKAQPADFYNVGFDVVFDTNLNTALRSFDKKSIEKATTVLIHKDSMPETKRVAVFTDDNYVGRFSTIRITDDRQNKVVSTLNLLLGGMPSIYYGQETGNVQIDELAGTEAINWSDKDSVSGNAIWFNPMAETKQMVMNKVPVDEQIRDKASACNFFREIVMNKKLQPALALGDYVPITNTNENAISFLRVFENEKVLVVVNLSDERQPVYIEQQMNLKLNNTRMLVGDESWNFKRGGRITVLPPYAIAVWRFN</sequence>
<evidence type="ECO:0000259" key="1">
    <source>
        <dbReference type="SMART" id="SM00642"/>
    </source>
</evidence>
<comment type="caution">
    <text evidence="2">The sequence shown here is derived from an EMBL/GenBank/DDBJ whole genome shotgun (WGS) entry which is preliminary data.</text>
</comment>
<dbReference type="SUPFAM" id="SSF51011">
    <property type="entry name" value="Glycosyl hydrolase domain"/>
    <property type="match status" value="1"/>
</dbReference>
<dbReference type="SUPFAM" id="SSF51445">
    <property type="entry name" value="(Trans)glycosidases"/>
    <property type="match status" value="1"/>
</dbReference>
<dbReference type="EMBL" id="WOWP01000036">
    <property type="protein sequence ID" value="MUV04213.1"/>
    <property type="molecule type" value="Genomic_DNA"/>
</dbReference>
<dbReference type="GO" id="GO:0005975">
    <property type="term" value="P:carbohydrate metabolic process"/>
    <property type="evidence" value="ECO:0007669"/>
    <property type="project" value="InterPro"/>
</dbReference>
<dbReference type="PANTHER" id="PTHR10357">
    <property type="entry name" value="ALPHA-AMYLASE FAMILY MEMBER"/>
    <property type="match status" value="1"/>
</dbReference>
<protein>
    <recommendedName>
        <fullName evidence="1">Glycosyl hydrolase family 13 catalytic domain-containing protein</fullName>
    </recommendedName>
</protein>
<accession>A0A6N8HDJ5</accession>
<dbReference type="InterPro" id="IPR006047">
    <property type="entry name" value="GH13_cat_dom"/>
</dbReference>
<dbReference type="Gene3D" id="2.60.40.1180">
    <property type="entry name" value="Golgi alpha-mannosidase II"/>
    <property type="match status" value="1"/>
</dbReference>
<dbReference type="Gene3D" id="3.90.400.10">
    <property type="entry name" value="Oligo-1,6-glucosidase, Domain 2"/>
    <property type="match status" value="1"/>
</dbReference>
<dbReference type="InterPro" id="IPR017853">
    <property type="entry name" value="GH"/>
</dbReference>
<evidence type="ECO:0000313" key="2">
    <source>
        <dbReference type="EMBL" id="MUV04213.1"/>
    </source>
</evidence>
<dbReference type="SMART" id="SM00642">
    <property type="entry name" value="Aamy"/>
    <property type="match status" value="1"/>
</dbReference>
<feature type="domain" description="Glycosyl hydrolase family 13 catalytic" evidence="1">
    <location>
        <begin position="47"/>
        <end position="384"/>
    </location>
</feature>
<dbReference type="Proteomes" id="UP000433945">
    <property type="component" value="Unassembled WGS sequence"/>
</dbReference>
<proteinExistence type="predicted"/>
<dbReference type="OrthoDB" id="9806009at2"/>